<gene>
    <name evidence="2" type="primary">soxZ</name>
    <name evidence="2" type="ORF">EJB06_00255</name>
</gene>
<protein>
    <submittedName>
        <fullName evidence="2">Thiosulfate oxidation carrier complex protein SoxZ</fullName>
    </submittedName>
</protein>
<dbReference type="InterPro" id="IPR013783">
    <property type="entry name" value="Ig-like_fold"/>
</dbReference>
<comment type="caution">
    <text evidence="2">The sequence shown here is derived from an EMBL/GenBank/DDBJ whole genome shotgun (WGS) entry which is preliminary data.</text>
</comment>
<dbReference type="EMBL" id="RXLQ01000001">
    <property type="protein sequence ID" value="RSZ60615.1"/>
    <property type="molecule type" value="Genomic_DNA"/>
</dbReference>
<dbReference type="InterPro" id="IPR014880">
    <property type="entry name" value="SoxZ_dom"/>
</dbReference>
<evidence type="ECO:0000259" key="1">
    <source>
        <dbReference type="Pfam" id="PF08770"/>
    </source>
</evidence>
<dbReference type="OrthoDB" id="9795530at2"/>
<dbReference type="Pfam" id="PF08770">
    <property type="entry name" value="SoxZ"/>
    <property type="match status" value="1"/>
</dbReference>
<evidence type="ECO:0000313" key="3">
    <source>
        <dbReference type="Proteomes" id="UP000278085"/>
    </source>
</evidence>
<sequence length="103" mass="11069">MADPMRIRASATGDLVEVKILMRHDMETGQRKDAAGKVVPAHFIKTLVAKVGDKVVFDANFGPSVSKDPYLSFKFKGAAKGDKVSVTWVDTAGDTRTDEGTIG</sequence>
<dbReference type="RefSeq" id="WP_126071999.1">
    <property type="nucleotide sequence ID" value="NZ_CP051166.1"/>
</dbReference>
<keyword evidence="3" id="KW-1185">Reference proteome</keyword>
<dbReference type="AlphaFoldDB" id="A0A430HSU8"/>
<dbReference type="Gene3D" id="2.60.40.10">
    <property type="entry name" value="Immunoglobulins"/>
    <property type="match status" value="1"/>
</dbReference>
<dbReference type="InterPro" id="IPR014756">
    <property type="entry name" value="Ig_E-set"/>
</dbReference>
<organism evidence="2 3">
    <name type="scientific">Massilia atriviolacea</name>
    <dbReference type="NCBI Taxonomy" id="2495579"/>
    <lineage>
        <taxon>Bacteria</taxon>
        <taxon>Pseudomonadati</taxon>
        <taxon>Pseudomonadota</taxon>
        <taxon>Betaproteobacteria</taxon>
        <taxon>Burkholderiales</taxon>
        <taxon>Oxalobacteraceae</taxon>
        <taxon>Telluria group</taxon>
        <taxon>Massilia</taxon>
    </lineage>
</organism>
<proteinExistence type="predicted"/>
<dbReference type="NCBIfam" id="TIGR04490">
    <property type="entry name" value="SoxZ_true"/>
    <property type="match status" value="1"/>
</dbReference>
<name>A0A430HSU8_9BURK</name>
<reference evidence="2 3" key="1">
    <citation type="submission" date="2018-12" db="EMBL/GenBank/DDBJ databases">
        <authorList>
            <person name="Yang E."/>
        </authorList>
    </citation>
    <scope>NUCLEOTIDE SEQUENCE [LARGE SCALE GENOMIC DNA]</scope>
    <source>
        <strain evidence="2 3">SOD</strain>
    </source>
</reference>
<dbReference type="Proteomes" id="UP000278085">
    <property type="component" value="Unassembled WGS sequence"/>
</dbReference>
<evidence type="ECO:0000313" key="2">
    <source>
        <dbReference type="EMBL" id="RSZ60615.1"/>
    </source>
</evidence>
<feature type="domain" description="Sulphur oxidation protein SoxZ" evidence="1">
    <location>
        <begin position="7"/>
        <end position="99"/>
    </location>
</feature>
<accession>A0A430HSU8</accession>
<dbReference type="InterPro" id="IPR030995">
    <property type="entry name" value="SoxZ"/>
</dbReference>
<dbReference type="SUPFAM" id="SSF81296">
    <property type="entry name" value="E set domains"/>
    <property type="match status" value="1"/>
</dbReference>